<dbReference type="AlphaFoldDB" id="A0A9P6UBJ4"/>
<evidence type="ECO:0008006" key="3">
    <source>
        <dbReference type="Google" id="ProtNLM"/>
    </source>
</evidence>
<keyword evidence="2" id="KW-1185">Reference proteome</keyword>
<dbReference type="OrthoDB" id="2409254at2759"/>
<protein>
    <recommendedName>
        <fullName evidence="3">Ndc10 domain-containing protein</fullName>
    </recommendedName>
</protein>
<reference evidence="1" key="1">
    <citation type="journal article" date="2020" name="Fungal Divers.">
        <title>Resolving the Mortierellaceae phylogeny through synthesis of multi-gene phylogenetics and phylogenomics.</title>
        <authorList>
            <person name="Vandepol N."/>
            <person name="Liber J."/>
            <person name="Desiro A."/>
            <person name="Na H."/>
            <person name="Kennedy M."/>
            <person name="Barry K."/>
            <person name="Grigoriev I.V."/>
            <person name="Miller A.N."/>
            <person name="O'Donnell K."/>
            <person name="Stajich J.E."/>
            <person name="Bonito G."/>
        </authorList>
    </citation>
    <scope>NUCLEOTIDE SEQUENCE</scope>
    <source>
        <strain evidence="1">BC1065</strain>
    </source>
</reference>
<organism evidence="1 2">
    <name type="scientific">Actinomortierella ambigua</name>
    <dbReference type="NCBI Taxonomy" id="1343610"/>
    <lineage>
        <taxon>Eukaryota</taxon>
        <taxon>Fungi</taxon>
        <taxon>Fungi incertae sedis</taxon>
        <taxon>Mucoromycota</taxon>
        <taxon>Mortierellomycotina</taxon>
        <taxon>Mortierellomycetes</taxon>
        <taxon>Mortierellales</taxon>
        <taxon>Mortierellaceae</taxon>
        <taxon>Actinomortierella</taxon>
    </lineage>
</organism>
<gene>
    <name evidence="1" type="ORF">DFQ27_007763</name>
</gene>
<evidence type="ECO:0000313" key="2">
    <source>
        <dbReference type="Proteomes" id="UP000807716"/>
    </source>
</evidence>
<name>A0A9P6UBJ4_9FUNG</name>
<dbReference type="GO" id="GO:0003677">
    <property type="term" value="F:DNA binding"/>
    <property type="evidence" value="ECO:0007669"/>
    <property type="project" value="InterPro"/>
</dbReference>
<accession>A0A9P6UBJ4</accession>
<dbReference type="InterPro" id="IPR038279">
    <property type="entry name" value="Ndc10_dom2_sf"/>
</dbReference>
<sequence>MPKRKPGRPKGRAEKPLRSFTARAKLPVPEVDLASNLEEHQKHICLRERALLYKDFVSIQPGKKTTTVARYKTEITRWQLYCEHNFHRLLQDEKPTLEKVNKYRMAKGVKEPLPMGSLLYAMYPESKVSDFVTNEVFQRCTEKFIPIGTDDDVVLRQRANESQASSSSSERKKAQIIINHATRFDVLIRHHNLLRGEDVRAMEFSQLFAEIIDPTLMKGSTQQCLAFVYRLTHGKTNQYGRNQYAACYQFAGADRILKFGWSSVI</sequence>
<comment type="caution">
    <text evidence="1">The sequence shown here is derived from an EMBL/GenBank/DDBJ whole genome shotgun (WGS) entry which is preliminary data.</text>
</comment>
<proteinExistence type="predicted"/>
<dbReference type="Proteomes" id="UP000807716">
    <property type="component" value="Unassembled WGS sequence"/>
</dbReference>
<dbReference type="EMBL" id="JAAAJB010000062">
    <property type="protein sequence ID" value="KAG0268005.1"/>
    <property type="molecule type" value="Genomic_DNA"/>
</dbReference>
<evidence type="ECO:0000313" key="1">
    <source>
        <dbReference type="EMBL" id="KAG0268005.1"/>
    </source>
</evidence>
<dbReference type="Gene3D" id="1.10.443.20">
    <property type="entry name" value="Centromere DNA-binding protein complex CBF3 subunit, domain 2"/>
    <property type="match status" value="1"/>
</dbReference>